<evidence type="ECO:0008006" key="3">
    <source>
        <dbReference type="Google" id="ProtNLM"/>
    </source>
</evidence>
<dbReference type="Gene3D" id="1.20.1290.10">
    <property type="entry name" value="AhpD-like"/>
    <property type="match status" value="1"/>
</dbReference>
<dbReference type="RefSeq" id="WP_249477310.1">
    <property type="nucleotide sequence ID" value="NZ_CP097218.1"/>
</dbReference>
<dbReference type="EMBL" id="CP097218">
    <property type="protein sequence ID" value="UQN28274.1"/>
    <property type="molecule type" value="Genomic_DNA"/>
</dbReference>
<gene>
    <name evidence="1" type="ORF">M4486_11500</name>
</gene>
<dbReference type="Proteomes" id="UP001055868">
    <property type="component" value="Chromosome"/>
</dbReference>
<evidence type="ECO:0000313" key="1">
    <source>
        <dbReference type="EMBL" id="UQN28274.1"/>
    </source>
</evidence>
<protein>
    <recommendedName>
        <fullName evidence="3">Carboxymuconolactone decarboxylase-like domain-containing protein</fullName>
    </recommendedName>
</protein>
<dbReference type="InterPro" id="IPR029032">
    <property type="entry name" value="AhpD-like"/>
</dbReference>
<proteinExistence type="predicted"/>
<organism evidence="1 2">
    <name type="scientific">Brachybacterium kimchii</name>
    <dbReference type="NCBI Taxonomy" id="2942909"/>
    <lineage>
        <taxon>Bacteria</taxon>
        <taxon>Bacillati</taxon>
        <taxon>Actinomycetota</taxon>
        <taxon>Actinomycetes</taxon>
        <taxon>Micrococcales</taxon>
        <taxon>Dermabacteraceae</taxon>
        <taxon>Brachybacterium</taxon>
    </lineage>
</organism>
<sequence>MNDMPGLAALAAISPRFAQHAEALGRAAWNSPQRSVDETAAVFLGCDLSLGLLDFPLRTHIAMARHLGVPDQVMIDVIVELAPLVGYPLAAQALTSVAFIPSAGHGASGSAIDLARRAAVAVRSFGRGPDDVLADIVGEYGTLARGV</sequence>
<reference evidence="1" key="1">
    <citation type="submission" date="2022-05" db="EMBL/GenBank/DDBJ databases">
        <title>Genomic analysis of Brachybacterium sp. CBA3104.</title>
        <authorList>
            <person name="Roh S.W."/>
            <person name="Kim Y.B."/>
            <person name="Kim Y."/>
        </authorList>
    </citation>
    <scope>NUCLEOTIDE SEQUENCE</scope>
    <source>
        <strain evidence="1">CBA3104</strain>
    </source>
</reference>
<evidence type="ECO:0000313" key="2">
    <source>
        <dbReference type="Proteomes" id="UP001055868"/>
    </source>
</evidence>
<dbReference type="SUPFAM" id="SSF69118">
    <property type="entry name" value="AhpD-like"/>
    <property type="match status" value="1"/>
</dbReference>
<keyword evidence="2" id="KW-1185">Reference proteome</keyword>
<accession>A0ABY4N151</accession>
<name>A0ABY4N151_9MICO</name>